<dbReference type="PANTHER" id="PTHR10582:SF2">
    <property type="entry name" value="INACTIVE"/>
    <property type="match status" value="1"/>
</dbReference>
<keyword evidence="2" id="KW-1133">Transmembrane helix</keyword>
<sequence>MSLINIVVDSTEAESENSDNHLIEKDNTIPPGHEEIYETSKVLGRAYRDKETFYARVKILENQDERGIVVGVVECDSKPDKKVIKKFVDIGLGWEYYSDGTINDGKKEEFKDIPYTKGDVIGFGVGIYDDQRLFFIENNKGYVFSFSLLRENRPLYAYVTCNEGSKVDVEFQTYTKPLPYPTFVHTSQIERMALSSDHKYVALYSTNDTVVSISEVDFVSPSKPKLTPLTRFRADQEYGIVSRFRTEKHSIAMGYFKDLINAELSKFLDRFEGFKQNWHKDNVTIAISKACGGRVHVFIKLDKELVNASVACNQQFIDGQPVPGVPSLATISKKALCAEMLSDGETLVWIEEQTKQSKNAVRLQCLSKPSAEILMYIGKLATVRAAPSQKGESGTEIIIYGDGPQNVAHLRYSSNGDLVQTFHPVFYDDVVCRQRTMMAFYSPEKDLRIFDIETGILLSKIKFGYNLLGSVYFLHGVEHLVTVHYNSSKKAFELNNYDPLTGEMLSNPYMESSSFEGKNTELSVMIQTVTGKFYVIEPTGTTVTTHLINKDTISIDGNEAKFQLDSAFDYSDHAHRFNRDRSIDGKITVRVDWKFYSILLTIEHRDAEPLEFPIESHVDEFFPKVKFLDQTTFLYQSHFSIQIWEIKGETIEEVKLTYIWAVPDKFIKIDAVELFESYLTIHFDESTKRQNEMVFRESRKMSMKHAARFLALDPLNPSHTATKCYEFLDDKLGKIVLNDVDDNFYTCTMEYLLTCIPKYRSAEWLERIFSKGKYVPRFYLANYKCSLLSQIISYIQQSENEEDDQMSIVLDHIVTYCIRQAREYPGYMMFVTPLLHEIADIRPSRSQEYAAYLSYICPDKESRMSYERHMSTRAIMEHIDMSHCNRRRFSKFSNALSSLLNLSGKTYHGYYDNANCISPLPGISDPILPPSPIASYPLGNKKHWENYFAKFYDETFVQKIPLIGSWVIPSHYSVFINLAVLRHPMLQEPAFEALVKYKWENYGQKYYLFLLFAYWIYSAMFIIPASIGDNVLHDSGLKYPVIVMATIFLLLELRQSLTLRLKYSYNLYNIIELASFILPLIVSINAQADNPPSSRSLSWVVLLLWVFMALNLRAFEGMGVFIIILYKAILNLVSFILLMSAILAGFTSACWILLRNDNSDDNFQSFWLSLNSVMTFLGGDFSAVSDVHSFDVNMLRILFMISTTIMLLNILIAILNTAYSDVASQARRIWVLNCAEILAEFELFWMTPEKKKNRVLFPRYIYYEADRSKVKEYRQTKAFKAIAGMELEERQIYRHSEVASSADTIN</sequence>
<dbReference type="PANTHER" id="PTHR10582">
    <property type="entry name" value="TRANSIENT RECEPTOR POTENTIAL ION CHANNEL PROTEIN"/>
    <property type="match status" value="1"/>
</dbReference>
<dbReference type="InterPro" id="IPR024862">
    <property type="entry name" value="TRPV"/>
</dbReference>
<name>A0A9N8ZE58_9GLOM</name>
<feature type="transmembrane region" description="Helical" evidence="2">
    <location>
        <begin position="1037"/>
        <end position="1053"/>
    </location>
</feature>
<feature type="domain" description="B30.2/SPRY" evidence="3">
    <location>
        <begin position="1"/>
        <end position="178"/>
    </location>
</feature>
<dbReference type="GO" id="GO:0005216">
    <property type="term" value="F:monoatomic ion channel activity"/>
    <property type="evidence" value="ECO:0007669"/>
    <property type="project" value="InterPro"/>
</dbReference>
<feature type="transmembrane region" description="Helical" evidence="2">
    <location>
        <begin position="1128"/>
        <end position="1154"/>
    </location>
</feature>
<dbReference type="OrthoDB" id="2432504at2759"/>
<protein>
    <submittedName>
        <fullName evidence="4">8419_t:CDS:1</fullName>
    </submittedName>
</protein>
<feature type="transmembrane region" description="Helical" evidence="2">
    <location>
        <begin position="1197"/>
        <end position="1219"/>
    </location>
</feature>
<evidence type="ECO:0000256" key="2">
    <source>
        <dbReference type="SAM" id="Phobius"/>
    </source>
</evidence>
<evidence type="ECO:0000313" key="4">
    <source>
        <dbReference type="EMBL" id="CAG8487580.1"/>
    </source>
</evidence>
<dbReference type="Pfam" id="PF00622">
    <property type="entry name" value="SPRY"/>
    <property type="match status" value="1"/>
</dbReference>
<dbReference type="EMBL" id="CAJVPJ010000156">
    <property type="protein sequence ID" value="CAG8487580.1"/>
    <property type="molecule type" value="Genomic_DNA"/>
</dbReference>
<feature type="transmembrane region" description="Helical" evidence="2">
    <location>
        <begin position="1096"/>
        <end position="1116"/>
    </location>
</feature>
<evidence type="ECO:0000256" key="1">
    <source>
        <dbReference type="ARBA" id="ARBA00022737"/>
    </source>
</evidence>
<keyword evidence="1" id="KW-0677">Repeat</keyword>
<dbReference type="Gene3D" id="2.60.120.920">
    <property type="match status" value="1"/>
</dbReference>
<dbReference type="GO" id="GO:0098703">
    <property type="term" value="P:calcium ion import across plasma membrane"/>
    <property type="evidence" value="ECO:0007669"/>
    <property type="project" value="TreeGrafter"/>
</dbReference>
<evidence type="ECO:0000313" key="5">
    <source>
        <dbReference type="Proteomes" id="UP000789572"/>
    </source>
</evidence>
<organism evidence="4 5">
    <name type="scientific">Paraglomus occultum</name>
    <dbReference type="NCBI Taxonomy" id="144539"/>
    <lineage>
        <taxon>Eukaryota</taxon>
        <taxon>Fungi</taxon>
        <taxon>Fungi incertae sedis</taxon>
        <taxon>Mucoromycota</taxon>
        <taxon>Glomeromycotina</taxon>
        <taxon>Glomeromycetes</taxon>
        <taxon>Paraglomerales</taxon>
        <taxon>Paraglomeraceae</taxon>
        <taxon>Paraglomus</taxon>
    </lineage>
</organism>
<dbReference type="GO" id="GO:0005886">
    <property type="term" value="C:plasma membrane"/>
    <property type="evidence" value="ECO:0007669"/>
    <property type="project" value="TreeGrafter"/>
</dbReference>
<reference evidence="4" key="1">
    <citation type="submission" date="2021-06" db="EMBL/GenBank/DDBJ databases">
        <authorList>
            <person name="Kallberg Y."/>
            <person name="Tangrot J."/>
            <person name="Rosling A."/>
        </authorList>
    </citation>
    <scope>NUCLEOTIDE SEQUENCE</scope>
    <source>
        <strain evidence="4">IA702</strain>
    </source>
</reference>
<keyword evidence="2" id="KW-0472">Membrane</keyword>
<dbReference type="SUPFAM" id="SSF50993">
    <property type="entry name" value="Peptidase/esterase 'gauge' domain"/>
    <property type="match status" value="1"/>
</dbReference>
<dbReference type="InterPro" id="IPR043136">
    <property type="entry name" value="B30.2/SPRY_sf"/>
</dbReference>
<dbReference type="InterPro" id="IPR001870">
    <property type="entry name" value="B30.2/SPRY"/>
</dbReference>
<evidence type="ECO:0000259" key="3">
    <source>
        <dbReference type="PROSITE" id="PS50188"/>
    </source>
</evidence>
<accession>A0A9N8ZE58</accession>
<feature type="transmembrane region" description="Helical" evidence="2">
    <location>
        <begin position="960"/>
        <end position="981"/>
    </location>
</feature>
<dbReference type="InterPro" id="IPR003877">
    <property type="entry name" value="SPRY_dom"/>
</dbReference>
<feature type="transmembrane region" description="Helical" evidence="2">
    <location>
        <begin position="1065"/>
        <end position="1084"/>
    </location>
</feature>
<dbReference type="Proteomes" id="UP000789572">
    <property type="component" value="Unassembled WGS sequence"/>
</dbReference>
<proteinExistence type="predicted"/>
<keyword evidence="2" id="KW-0812">Transmembrane</keyword>
<gene>
    <name evidence="4" type="ORF">POCULU_LOCUS1887</name>
</gene>
<keyword evidence="5" id="KW-1185">Reference proteome</keyword>
<dbReference type="PROSITE" id="PS50188">
    <property type="entry name" value="B302_SPRY"/>
    <property type="match status" value="1"/>
</dbReference>
<feature type="transmembrane region" description="Helical" evidence="2">
    <location>
        <begin position="1006"/>
        <end position="1025"/>
    </location>
</feature>
<comment type="caution">
    <text evidence="4">The sequence shown here is derived from an EMBL/GenBank/DDBJ whole genome shotgun (WGS) entry which is preliminary data.</text>
</comment>